<sequence length="541" mass="58871">MLTQIKKIKSLGVFDNYTASAALPAFGRFNVVYGENGSGKTTLSRLLACLEAGAHPDHPDLEYAVESHSGALTHGTKYLRGVRVFNSDYVEANIGRFDGPLRHILIIGEENKAVAEELKTEIATREDRTRKITTVSTSVSKIDSDKGKLFSQIAKTIGEATSGSTLRSYRKPDAENAFGKLADAKPLTDAELEVHRATVRQEQMPTIGPLALPSLGTSVGEVDVIEFVANAGKRAEAFLLRSAQATVIERLVKNPAIASWVDEGVHIHAGAGRCEFCDQPLPAERMKALAEHFSVEDRKLKDELEAERSALGASIESLASMPLPDRLAFYSELRADYDTAIQTFVEGRNQLVAQLGKVRDTLTEKLTLRTTSYERQIDCDTAALAAACADIQAVINRHQDKTASFDKAKEGAAKAIEAHYLLTIKGQVDGLVKQAATLKSEADLLRDGGEGLPDKRGLEEISQSIIAKQAQVSNAHAGGEGLTNHLKQFLGRTDLRFESGDDGYQVLRRGKPAKRLSEGEKTAIAFLYFLVQQRTLSSYSS</sequence>
<dbReference type="InterPro" id="IPR027417">
    <property type="entry name" value="P-loop_NTPase"/>
</dbReference>
<organism evidence="2">
    <name type="scientific">Bosea sp. NBC_00436</name>
    <dbReference type="NCBI Taxonomy" id="2969620"/>
    <lineage>
        <taxon>Bacteria</taxon>
        <taxon>Pseudomonadati</taxon>
        <taxon>Pseudomonadota</taxon>
        <taxon>Alphaproteobacteria</taxon>
        <taxon>Hyphomicrobiales</taxon>
        <taxon>Boseaceae</taxon>
        <taxon>Bosea</taxon>
    </lineage>
</organism>
<evidence type="ECO:0000313" key="2">
    <source>
        <dbReference type="EMBL" id="UZF88112.1"/>
    </source>
</evidence>
<evidence type="ECO:0000259" key="1">
    <source>
        <dbReference type="Pfam" id="PF13166"/>
    </source>
</evidence>
<feature type="domain" description="Protein CR006 P-loop" evidence="1">
    <location>
        <begin position="19"/>
        <end position="530"/>
    </location>
</feature>
<dbReference type="Pfam" id="PF13166">
    <property type="entry name" value="AAA_13"/>
    <property type="match status" value="1"/>
</dbReference>
<dbReference type="InterPro" id="IPR026866">
    <property type="entry name" value="CR006_AAA"/>
</dbReference>
<dbReference type="SUPFAM" id="SSF52540">
    <property type="entry name" value="P-loop containing nucleoside triphosphate hydrolases"/>
    <property type="match status" value="1"/>
</dbReference>
<accession>A0A9E7ZVU3</accession>
<protein>
    <submittedName>
        <fullName evidence="2">AAA family ATPase</fullName>
    </submittedName>
</protein>
<dbReference type="AlphaFoldDB" id="A0A9E7ZVU3"/>
<name>A0A9E7ZVU3_9HYPH</name>
<proteinExistence type="predicted"/>
<reference evidence="2" key="1">
    <citation type="submission" date="2022-08" db="EMBL/GenBank/DDBJ databases">
        <title>Complete Genome Sequences of 2 Bosea sp. soil isolates.</title>
        <authorList>
            <person name="Alvarez Arevalo M."/>
            <person name="Sterndorff E.B."/>
            <person name="Faurdal D."/>
            <person name="Joergensen T.S."/>
            <person name="Weber T."/>
        </authorList>
    </citation>
    <scope>NUCLEOTIDE SEQUENCE</scope>
    <source>
        <strain evidence="2">NBC_00436</strain>
    </source>
</reference>
<dbReference type="EMBL" id="CP102774">
    <property type="protein sequence ID" value="UZF88112.1"/>
    <property type="molecule type" value="Genomic_DNA"/>
</dbReference>
<gene>
    <name evidence="2" type="ORF">NWE54_04805</name>
</gene>